<gene>
    <name evidence="1" type="ORF">SAMN05444483_104315</name>
</gene>
<evidence type="ECO:0000313" key="1">
    <source>
        <dbReference type="EMBL" id="SHG07338.1"/>
    </source>
</evidence>
<dbReference type="RefSeq" id="WP_072879017.1">
    <property type="nucleotide sequence ID" value="NZ_FQVT01000004.1"/>
</dbReference>
<proteinExistence type="predicted"/>
<organism evidence="1 2">
    <name type="scientific">Salegentibacter echinorum</name>
    <dbReference type="NCBI Taxonomy" id="1073325"/>
    <lineage>
        <taxon>Bacteria</taxon>
        <taxon>Pseudomonadati</taxon>
        <taxon>Bacteroidota</taxon>
        <taxon>Flavobacteriia</taxon>
        <taxon>Flavobacteriales</taxon>
        <taxon>Flavobacteriaceae</taxon>
        <taxon>Salegentibacter</taxon>
    </lineage>
</organism>
<dbReference type="AlphaFoldDB" id="A0A1M5GUH5"/>
<dbReference type="OrthoDB" id="982433at2"/>
<accession>A0A1M5GUH5</accession>
<dbReference type="PROSITE" id="PS51257">
    <property type="entry name" value="PROKAR_LIPOPROTEIN"/>
    <property type="match status" value="1"/>
</dbReference>
<evidence type="ECO:0000313" key="2">
    <source>
        <dbReference type="Proteomes" id="UP000183945"/>
    </source>
</evidence>
<dbReference type="Proteomes" id="UP000183945">
    <property type="component" value="Unassembled WGS sequence"/>
</dbReference>
<dbReference type="EMBL" id="FQVT01000004">
    <property type="protein sequence ID" value="SHG07338.1"/>
    <property type="molecule type" value="Genomic_DNA"/>
</dbReference>
<dbReference type="STRING" id="1073325.SAMN05444483_104315"/>
<name>A0A1M5GUH5_SALEC</name>
<evidence type="ECO:0008006" key="3">
    <source>
        <dbReference type="Google" id="ProtNLM"/>
    </source>
</evidence>
<sequence>MRKYYLVLSVILVLFACEKSEPTAQQIIDKAIAKAGGDKYESAEISFNFRKGAYKSSRKNGKFKLERFFPDSTGATNHDVVTNDGFTRYNNEQEVNLSDSLKNIYKNSVNSVHYFVQLPYGLNDAAVNKELIGKDTIHGKEYYEIKVSFDAEGGGVDHEDLYMYWINTQTFTVDYLAYSFEVNDGGIRFRKAYNPRTIQGIRFVDYENYKTDDLSTPLKELDDLYEAKQLELLSKIENRDIKVSLK</sequence>
<protein>
    <recommendedName>
        <fullName evidence="3">Deoxyribose-phosphate aldolase</fullName>
    </recommendedName>
</protein>
<dbReference type="Pfam" id="PF20113">
    <property type="entry name" value="DUF6503"/>
    <property type="match status" value="1"/>
</dbReference>
<dbReference type="InterPro" id="IPR045444">
    <property type="entry name" value="DUF6503"/>
</dbReference>
<reference evidence="2" key="1">
    <citation type="submission" date="2016-11" db="EMBL/GenBank/DDBJ databases">
        <authorList>
            <person name="Varghese N."/>
            <person name="Submissions S."/>
        </authorList>
    </citation>
    <scope>NUCLEOTIDE SEQUENCE [LARGE SCALE GENOMIC DNA]</scope>
    <source>
        <strain evidence="2">DSM 24579</strain>
    </source>
</reference>
<keyword evidence="2" id="KW-1185">Reference proteome</keyword>